<dbReference type="EMBL" id="VSSQ01075048">
    <property type="protein sequence ID" value="MPN25761.1"/>
    <property type="molecule type" value="Genomic_DNA"/>
</dbReference>
<evidence type="ECO:0000313" key="1">
    <source>
        <dbReference type="EMBL" id="MPN25761.1"/>
    </source>
</evidence>
<gene>
    <name evidence="1" type="ORF">SDC9_173176</name>
</gene>
<comment type="caution">
    <text evidence="1">The sequence shown here is derived from an EMBL/GenBank/DDBJ whole genome shotgun (WGS) entry which is preliminary data.</text>
</comment>
<organism evidence="1">
    <name type="scientific">bioreactor metagenome</name>
    <dbReference type="NCBI Taxonomy" id="1076179"/>
    <lineage>
        <taxon>unclassified sequences</taxon>
        <taxon>metagenomes</taxon>
        <taxon>ecological metagenomes</taxon>
    </lineage>
</organism>
<reference evidence="1" key="1">
    <citation type="submission" date="2019-08" db="EMBL/GenBank/DDBJ databases">
        <authorList>
            <person name="Kucharzyk K."/>
            <person name="Murdoch R.W."/>
            <person name="Higgins S."/>
            <person name="Loffler F."/>
        </authorList>
    </citation>
    <scope>NUCLEOTIDE SEQUENCE</scope>
</reference>
<name>A0A645GFQ3_9ZZZZ</name>
<proteinExistence type="predicted"/>
<sequence length="109" mass="11629">MRAGRRAGQHGRIVGLHRDDFDAGIFCLQRLAHAGDGAARSDPRDKGGNPAVCVAPDLFGGRLSVYFGVCGIIELLRNKGILNLRGQLLRLADGPLHALLARGKHQLGV</sequence>
<dbReference type="AlphaFoldDB" id="A0A645GFQ3"/>
<protein>
    <submittedName>
        <fullName evidence="1">Uncharacterized protein</fullName>
    </submittedName>
</protein>
<accession>A0A645GFQ3</accession>